<feature type="transmembrane region" description="Helical" evidence="2">
    <location>
        <begin position="278"/>
        <end position="299"/>
    </location>
</feature>
<dbReference type="PANTHER" id="PTHR34821">
    <property type="entry name" value="INNER MEMBRANE PROTEIN YDCZ"/>
    <property type="match status" value="1"/>
</dbReference>
<comment type="caution">
    <text evidence="3">The sequence shown here is derived from an EMBL/GenBank/DDBJ whole genome shotgun (WGS) entry which is preliminary data.</text>
</comment>
<dbReference type="Pfam" id="PF04657">
    <property type="entry name" value="DMT_YdcZ"/>
    <property type="match status" value="2"/>
</dbReference>
<organism evidence="3 4">
    <name type="scientific">Streptomyces coeruleoprunus</name>
    <dbReference type="NCBI Taxonomy" id="285563"/>
    <lineage>
        <taxon>Bacteria</taxon>
        <taxon>Bacillati</taxon>
        <taxon>Actinomycetota</taxon>
        <taxon>Actinomycetes</taxon>
        <taxon>Kitasatosporales</taxon>
        <taxon>Streptomycetaceae</taxon>
        <taxon>Streptomyces</taxon>
    </lineage>
</organism>
<name>A0ABV9XG75_9ACTN</name>
<feature type="transmembrane region" description="Helical" evidence="2">
    <location>
        <begin position="185"/>
        <end position="205"/>
    </location>
</feature>
<evidence type="ECO:0000256" key="1">
    <source>
        <dbReference type="SAM" id="MobiDB-lite"/>
    </source>
</evidence>
<keyword evidence="2" id="KW-0472">Membrane</keyword>
<proteinExistence type="predicted"/>
<evidence type="ECO:0000313" key="4">
    <source>
        <dbReference type="Proteomes" id="UP001595829"/>
    </source>
</evidence>
<dbReference type="PANTHER" id="PTHR34821:SF2">
    <property type="entry name" value="INNER MEMBRANE PROTEIN YDCZ"/>
    <property type="match status" value="1"/>
</dbReference>
<dbReference type="InterPro" id="IPR006750">
    <property type="entry name" value="YdcZ"/>
</dbReference>
<gene>
    <name evidence="3" type="ORF">ACFPM3_17815</name>
</gene>
<dbReference type="RefSeq" id="WP_345686918.1">
    <property type="nucleotide sequence ID" value="NZ_BAABIT010000001.1"/>
</dbReference>
<evidence type="ECO:0000313" key="3">
    <source>
        <dbReference type="EMBL" id="MFC5023994.1"/>
    </source>
</evidence>
<dbReference type="EMBL" id="JBHSJD010000013">
    <property type="protein sequence ID" value="MFC5023994.1"/>
    <property type="molecule type" value="Genomic_DNA"/>
</dbReference>
<feature type="transmembrane region" description="Helical" evidence="2">
    <location>
        <begin position="256"/>
        <end position="273"/>
    </location>
</feature>
<keyword evidence="4" id="KW-1185">Reference proteome</keyword>
<dbReference type="Proteomes" id="UP001595829">
    <property type="component" value="Unassembled WGS sequence"/>
</dbReference>
<feature type="transmembrane region" description="Helical" evidence="2">
    <location>
        <begin position="129"/>
        <end position="150"/>
    </location>
</feature>
<feature type="transmembrane region" description="Helical" evidence="2">
    <location>
        <begin position="103"/>
        <end position="123"/>
    </location>
</feature>
<feature type="region of interest" description="Disordered" evidence="1">
    <location>
        <begin position="1"/>
        <end position="25"/>
    </location>
</feature>
<feature type="transmembrane region" description="Helical" evidence="2">
    <location>
        <begin position="305"/>
        <end position="324"/>
    </location>
</feature>
<keyword evidence="2" id="KW-0812">Transmembrane</keyword>
<accession>A0ABV9XG75</accession>
<feature type="transmembrane region" description="Helical" evidence="2">
    <location>
        <begin position="162"/>
        <end position="179"/>
    </location>
</feature>
<protein>
    <submittedName>
        <fullName evidence="3">DMT family transporter</fullName>
    </submittedName>
</protein>
<feature type="transmembrane region" description="Helical" evidence="2">
    <location>
        <begin position="61"/>
        <end position="82"/>
    </location>
</feature>
<feature type="transmembrane region" description="Helical" evidence="2">
    <location>
        <begin position="217"/>
        <end position="236"/>
    </location>
</feature>
<reference evidence="4" key="1">
    <citation type="journal article" date="2019" name="Int. J. Syst. Evol. Microbiol.">
        <title>The Global Catalogue of Microorganisms (GCM) 10K type strain sequencing project: providing services to taxonomists for standard genome sequencing and annotation.</title>
        <authorList>
            <consortium name="The Broad Institute Genomics Platform"/>
            <consortium name="The Broad Institute Genome Sequencing Center for Infectious Disease"/>
            <person name="Wu L."/>
            <person name="Ma J."/>
        </authorList>
    </citation>
    <scope>NUCLEOTIDE SEQUENCE [LARGE SCALE GENOMIC DNA]</scope>
    <source>
        <strain evidence="4">CGMCC 4.1648</strain>
    </source>
</reference>
<sequence length="344" mass="34226">MPTTPAPPATIGASPPLHHAGAPRSARPRPLPLLGALGTGAALTLESVINGQLGAGIRPVPAAAFSDLLSLLIMVCVAPFLPGLRPAFRRIGPALRDRRLRPWHLMGGVAGGCMVLTQAAVAADLGPALYALALVSGQTLAGLLVDHFGLGPGGALNVSVRRGLGAALTVVAVVAPVVLEPGDHGAVWLAAVPFLAGVGLSLQMAANGRTDEVAGNAYPSVILSFLTGAVILLLALAADLAAHGAPETWPTNPLDYTGGALGVVVVLGSVLVVRRIGVLATGLGMIAGQVASSVLLGAVLHTGAAQGWVTAASAALLLAAVALASTAERRPAGPVPQPRIPSSR</sequence>
<feature type="compositionally biased region" description="Low complexity" evidence="1">
    <location>
        <begin position="9"/>
        <end position="25"/>
    </location>
</feature>
<evidence type="ECO:0000256" key="2">
    <source>
        <dbReference type="SAM" id="Phobius"/>
    </source>
</evidence>
<keyword evidence="2" id="KW-1133">Transmembrane helix</keyword>